<evidence type="ECO:0000313" key="3">
    <source>
        <dbReference type="Proteomes" id="UP000735302"/>
    </source>
</evidence>
<dbReference type="AlphaFoldDB" id="A0AAV4BBS0"/>
<dbReference type="Pfam" id="PF00059">
    <property type="entry name" value="Lectin_C"/>
    <property type="match status" value="1"/>
</dbReference>
<dbReference type="Gene3D" id="3.10.100.10">
    <property type="entry name" value="Mannose-Binding Protein A, subunit A"/>
    <property type="match status" value="1"/>
</dbReference>
<comment type="caution">
    <text evidence="2">The sequence shown here is derived from an EMBL/GenBank/DDBJ whole genome shotgun (WGS) entry which is preliminary data.</text>
</comment>
<dbReference type="PANTHER" id="PTHR22803">
    <property type="entry name" value="MANNOSE, PHOSPHOLIPASE, LECTIN RECEPTOR RELATED"/>
    <property type="match status" value="1"/>
</dbReference>
<reference evidence="2 3" key="1">
    <citation type="journal article" date="2021" name="Elife">
        <title>Chloroplast acquisition without the gene transfer in kleptoplastic sea slugs, Plakobranchus ocellatus.</title>
        <authorList>
            <person name="Maeda T."/>
            <person name="Takahashi S."/>
            <person name="Yoshida T."/>
            <person name="Shimamura S."/>
            <person name="Takaki Y."/>
            <person name="Nagai Y."/>
            <person name="Toyoda A."/>
            <person name="Suzuki Y."/>
            <person name="Arimoto A."/>
            <person name="Ishii H."/>
            <person name="Satoh N."/>
            <person name="Nishiyama T."/>
            <person name="Hasebe M."/>
            <person name="Maruyama T."/>
            <person name="Minagawa J."/>
            <person name="Obokata J."/>
            <person name="Shigenobu S."/>
        </authorList>
    </citation>
    <scope>NUCLEOTIDE SEQUENCE [LARGE SCALE GENOMIC DNA]</scope>
</reference>
<dbReference type="InterPro" id="IPR016186">
    <property type="entry name" value="C-type_lectin-like/link_sf"/>
</dbReference>
<dbReference type="CDD" id="cd00037">
    <property type="entry name" value="CLECT"/>
    <property type="match status" value="1"/>
</dbReference>
<dbReference type="SUPFAM" id="SSF56436">
    <property type="entry name" value="C-type lectin-like"/>
    <property type="match status" value="1"/>
</dbReference>
<sequence>MRSSLPSLLTSMVSSPRIDLLATFADPFELITIIVLNGDQFAKGAGDMLTSLQHSPPATKTNQGDTLRESPALCQGYPEAILPAEGMGPLLGLTLVLFKENLPPDWAPAQEKEMARRFLVSDRHYCRAVTTSTPRIHGSHLMVNKAPTLWRWASQLFPAPEGYDISDYLVSKPFQGSIYLVQKHRSNFHLFHKNQHCRKFGGYLVELNSLEEEDYVQKLVNESNNFGKFVFTGANDIKRENSFFFYNSKQPMPTLRWKPGNPDNWKNEDCVDINWYGINDRRCNQYSTYICEIKFIY</sequence>
<protein>
    <submittedName>
        <fullName evidence="2">Cd209 antigen</fullName>
    </submittedName>
</protein>
<dbReference type="EMBL" id="BLXT01004656">
    <property type="protein sequence ID" value="GFO16291.1"/>
    <property type="molecule type" value="Genomic_DNA"/>
</dbReference>
<organism evidence="2 3">
    <name type="scientific">Plakobranchus ocellatus</name>
    <dbReference type="NCBI Taxonomy" id="259542"/>
    <lineage>
        <taxon>Eukaryota</taxon>
        <taxon>Metazoa</taxon>
        <taxon>Spiralia</taxon>
        <taxon>Lophotrochozoa</taxon>
        <taxon>Mollusca</taxon>
        <taxon>Gastropoda</taxon>
        <taxon>Heterobranchia</taxon>
        <taxon>Euthyneura</taxon>
        <taxon>Panpulmonata</taxon>
        <taxon>Sacoglossa</taxon>
        <taxon>Placobranchoidea</taxon>
        <taxon>Plakobranchidae</taxon>
        <taxon>Plakobranchus</taxon>
    </lineage>
</organism>
<dbReference type="InterPro" id="IPR016187">
    <property type="entry name" value="CTDL_fold"/>
</dbReference>
<feature type="domain" description="C-type lectin" evidence="1">
    <location>
        <begin position="174"/>
        <end position="292"/>
    </location>
</feature>
<proteinExistence type="predicted"/>
<gene>
    <name evidence="2" type="ORF">PoB_004279600</name>
</gene>
<dbReference type="InterPro" id="IPR001304">
    <property type="entry name" value="C-type_lectin-like"/>
</dbReference>
<dbReference type="PROSITE" id="PS50041">
    <property type="entry name" value="C_TYPE_LECTIN_2"/>
    <property type="match status" value="1"/>
</dbReference>
<dbReference type="Proteomes" id="UP000735302">
    <property type="component" value="Unassembled WGS sequence"/>
</dbReference>
<dbReference type="SMART" id="SM00034">
    <property type="entry name" value="CLECT"/>
    <property type="match status" value="1"/>
</dbReference>
<dbReference type="InterPro" id="IPR050111">
    <property type="entry name" value="C-type_lectin/snaclec_domain"/>
</dbReference>
<evidence type="ECO:0000259" key="1">
    <source>
        <dbReference type="PROSITE" id="PS50041"/>
    </source>
</evidence>
<accession>A0AAV4BBS0</accession>
<name>A0AAV4BBS0_9GAST</name>
<keyword evidence="3" id="KW-1185">Reference proteome</keyword>
<evidence type="ECO:0000313" key="2">
    <source>
        <dbReference type="EMBL" id="GFO16291.1"/>
    </source>
</evidence>